<name>A0ABX6THH5_9SPHN</name>
<evidence type="ECO:0000313" key="1">
    <source>
        <dbReference type="EMBL" id="QNP47073.1"/>
    </source>
</evidence>
<dbReference type="EMBL" id="CP060782">
    <property type="protein sequence ID" value="QNP47073.1"/>
    <property type="molecule type" value="Genomic_DNA"/>
</dbReference>
<organism evidence="1 2">
    <name type="scientific">Sphingomonas sediminicola</name>
    <dbReference type="NCBI Taxonomy" id="386874"/>
    <lineage>
        <taxon>Bacteria</taxon>
        <taxon>Pseudomonadati</taxon>
        <taxon>Pseudomonadota</taxon>
        <taxon>Alphaproteobacteria</taxon>
        <taxon>Sphingomonadales</taxon>
        <taxon>Sphingomonadaceae</taxon>
        <taxon>Sphingomonas</taxon>
    </lineage>
</organism>
<dbReference type="SUPFAM" id="SSF51197">
    <property type="entry name" value="Clavaminate synthase-like"/>
    <property type="match status" value="1"/>
</dbReference>
<accession>A0ABX6THH5</accession>
<protein>
    <submittedName>
        <fullName evidence="1">Uncharacterized protein</fullName>
    </submittedName>
</protein>
<gene>
    <name evidence="1" type="ORF">H9L14_06835</name>
</gene>
<proteinExistence type="predicted"/>
<dbReference type="Proteomes" id="UP000516105">
    <property type="component" value="Chromosome"/>
</dbReference>
<dbReference type="RefSeq" id="WP_187710025.1">
    <property type="nucleotide sequence ID" value="NZ_CP060782.1"/>
</dbReference>
<sequence>MRLKQPFLKLPIRFDADALAAEARALPPSAWTPHPTGFVGNEAVRLVTPAGEDSDNIEGPMAATDSLNRCHYVRQIMAEIGVSGAAAGSWAWRRDGKCRRTSISIITGARTCAFTFR</sequence>
<evidence type="ECO:0000313" key="2">
    <source>
        <dbReference type="Proteomes" id="UP000516105"/>
    </source>
</evidence>
<keyword evidence="2" id="KW-1185">Reference proteome</keyword>
<reference evidence="1 2" key="1">
    <citation type="submission" date="2020-08" db="EMBL/GenBank/DDBJ databases">
        <title>Genome sequence of Sphingomonas sediminicola KACC 15039T.</title>
        <authorList>
            <person name="Hyun D.-W."/>
            <person name="Bae J.-W."/>
        </authorList>
    </citation>
    <scope>NUCLEOTIDE SEQUENCE [LARGE SCALE GENOMIC DNA]</scope>
    <source>
        <strain evidence="1 2">KACC 15039</strain>
    </source>
</reference>